<dbReference type="RefSeq" id="WP_265269403.1">
    <property type="nucleotide sequence ID" value="NZ_JANFAV010000010.1"/>
</dbReference>
<dbReference type="AlphaFoldDB" id="A0AA41ZAG7"/>
<comment type="similarity">
    <text evidence="1">Belongs to the universal stress protein A family.</text>
</comment>
<organism evidence="2 3">
    <name type="scientific">Sphingomonas lycopersici</name>
    <dbReference type="NCBI Taxonomy" id="2951807"/>
    <lineage>
        <taxon>Bacteria</taxon>
        <taxon>Pseudomonadati</taxon>
        <taxon>Pseudomonadota</taxon>
        <taxon>Alphaproteobacteria</taxon>
        <taxon>Sphingomonadales</taxon>
        <taxon>Sphingomonadaceae</taxon>
        <taxon>Sphingomonas</taxon>
    </lineage>
</organism>
<reference evidence="2" key="1">
    <citation type="submission" date="2022-06" db="EMBL/GenBank/DDBJ databases">
        <title>Sphingomonas sp. nov. isolated from rhizosphere soil of tomato.</title>
        <authorList>
            <person name="Dong H."/>
            <person name="Gao R."/>
        </authorList>
    </citation>
    <scope>NUCLEOTIDE SEQUENCE</scope>
    <source>
        <strain evidence="2">MMSM24</strain>
    </source>
</reference>
<dbReference type="Proteomes" id="UP001165565">
    <property type="component" value="Unassembled WGS sequence"/>
</dbReference>
<proteinExistence type="inferred from homology"/>
<dbReference type="PANTHER" id="PTHR46268">
    <property type="entry name" value="STRESS RESPONSE PROTEIN NHAX"/>
    <property type="match status" value="1"/>
</dbReference>
<name>A0AA41ZAG7_9SPHN</name>
<keyword evidence="3" id="KW-1185">Reference proteome</keyword>
<dbReference type="Gene3D" id="3.40.50.12370">
    <property type="match status" value="1"/>
</dbReference>
<dbReference type="SUPFAM" id="SSF52402">
    <property type="entry name" value="Adenine nucleotide alpha hydrolases-like"/>
    <property type="match status" value="2"/>
</dbReference>
<sequence length="266" mass="29092">MKNVLLLVHHDEGQEARLQAALDLTRALDGHLSCVDVALSPATVGDYYSMGFAEAALLRDERAGEGRNKIALEARLEHEDVPWDWIDVTGNFVDGVCDAAMLADIIVLNRKLEQNPYPDMGDVAGRILMRARVPIVAMPDDCRQLSLKRALVAWDGQASAAATLRTCVPLLRRADMVEIFMARDGGEKVEPTSAAEYLSRHGVHATVRILEDGLHGADQLINAEAAAFQADYIMMGAYTHGRLMETLGGVTKRMLRNAKVPLVLGH</sequence>
<protein>
    <submittedName>
        <fullName evidence="2">Universal stress protein</fullName>
    </submittedName>
</protein>
<accession>A0AA41ZAG7</accession>
<evidence type="ECO:0000313" key="2">
    <source>
        <dbReference type="EMBL" id="MCW6535973.1"/>
    </source>
</evidence>
<comment type="caution">
    <text evidence="2">The sequence shown here is derived from an EMBL/GenBank/DDBJ whole genome shotgun (WGS) entry which is preliminary data.</text>
</comment>
<evidence type="ECO:0000256" key="1">
    <source>
        <dbReference type="ARBA" id="ARBA00008791"/>
    </source>
</evidence>
<dbReference type="CDD" id="cd00293">
    <property type="entry name" value="USP-like"/>
    <property type="match status" value="1"/>
</dbReference>
<evidence type="ECO:0000313" key="3">
    <source>
        <dbReference type="Proteomes" id="UP001165565"/>
    </source>
</evidence>
<gene>
    <name evidence="2" type="ORF">NEE01_14415</name>
</gene>
<dbReference type="PANTHER" id="PTHR46268:SF15">
    <property type="entry name" value="UNIVERSAL STRESS PROTEIN HP_0031"/>
    <property type="match status" value="1"/>
</dbReference>
<dbReference type="EMBL" id="JANFAV010000010">
    <property type="protein sequence ID" value="MCW6535973.1"/>
    <property type="molecule type" value="Genomic_DNA"/>
</dbReference>